<dbReference type="EMBL" id="DVIT01000014">
    <property type="protein sequence ID" value="HIS46638.1"/>
    <property type="molecule type" value="Genomic_DNA"/>
</dbReference>
<dbReference type="InterPro" id="IPR006145">
    <property type="entry name" value="PsdUridine_synth_RsuA/RluA"/>
</dbReference>
<proteinExistence type="inferred from homology"/>
<feature type="domain" description="Pseudouridine synthase RsuA/RluA-like" evidence="5">
    <location>
        <begin position="13"/>
        <end position="175"/>
    </location>
</feature>
<dbReference type="GO" id="GO:0000455">
    <property type="term" value="P:enzyme-directed rRNA pseudouridine synthesis"/>
    <property type="evidence" value="ECO:0007669"/>
    <property type="project" value="TreeGrafter"/>
</dbReference>
<dbReference type="Pfam" id="PF00849">
    <property type="entry name" value="PseudoU_synth_2"/>
    <property type="match status" value="1"/>
</dbReference>
<evidence type="ECO:0000256" key="4">
    <source>
        <dbReference type="ARBA" id="ARBA00033164"/>
    </source>
</evidence>
<dbReference type="PANTHER" id="PTHR21600">
    <property type="entry name" value="MITOCHONDRIAL RNA PSEUDOURIDINE SYNTHASE"/>
    <property type="match status" value="1"/>
</dbReference>
<dbReference type="AlphaFoldDB" id="A0A9D1F351"/>
<protein>
    <recommendedName>
        <fullName evidence="3">RNA pseudouridylate synthase</fullName>
    </recommendedName>
    <alternativeName>
        <fullName evidence="4">RNA-uridine isomerase</fullName>
    </alternativeName>
</protein>
<evidence type="ECO:0000313" key="7">
    <source>
        <dbReference type="Proteomes" id="UP000823927"/>
    </source>
</evidence>
<dbReference type="GO" id="GO:0003723">
    <property type="term" value="F:RNA binding"/>
    <property type="evidence" value="ECO:0007669"/>
    <property type="project" value="InterPro"/>
</dbReference>
<dbReference type="InterPro" id="IPR050188">
    <property type="entry name" value="RluA_PseudoU_synthase"/>
</dbReference>
<evidence type="ECO:0000313" key="6">
    <source>
        <dbReference type="EMBL" id="HIS46638.1"/>
    </source>
</evidence>
<accession>A0A9D1F351</accession>
<dbReference type="CDD" id="cd02869">
    <property type="entry name" value="PseudoU_synth_RluA_like"/>
    <property type="match status" value="1"/>
</dbReference>
<sequence length="233" mass="26024">MEPVEILYEDSQIFVVVKPPGMSSQPERSASMDMVSCLKNLLSSRDKVKNPYVSVVHRLDKPVGGVMVYARTREAAGKLSAQISRRLIDKTYMAVVHGTMPDREGMVEDILLRDPKTNTSRVISMEESQAFPDGKRAALSYQVQKTAEVSGQVYSLVKIKLETGRHHQIRVQMAHLGHPVAGDRRYGNKNDGFFQVGLFSCGLSFKHPVSGKTMTFTARPQSQPFLIFDKLPL</sequence>
<dbReference type="GO" id="GO:0140098">
    <property type="term" value="F:catalytic activity, acting on RNA"/>
    <property type="evidence" value="ECO:0007669"/>
    <property type="project" value="UniProtKB-ARBA"/>
</dbReference>
<evidence type="ECO:0000256" key="1">
    <source>
        <dbReference type="ARBA" id="ARBA00000073"/>
    </source>
</evidence>
<dbReference type="Proteomes" id="UP000823927">
    <property type="component" value="Unassembled WGS sequence"/>
</dbReference>
<evidence type="ECO:0000256" key="2">
    <source>
        <dbReference type="ARBA" id="ARBA00010876"/>
    </source>
</evidence>
<dbReference type="SUPFAM" id="SSF55120">
    <property type="entry name" value="Pseudouridine synthase"/>
    <property type="match status" value="1"/>
</dbReference>
<organism evidence="6 7">
    <name type="scientific">Candidatus Scybalocola faecigallinarum</name>
    <dbReference type="NCBI Taxonomy" id="2840941"/>
    <lineage>
        <taxon>Bacteria</taxon>
        <taxon>Bacillati</taxon>
        <taxon>Bacillota</taxon>
        <taxon>Clostridia</taxon>
        <taxon>Lachnospirales</taxon>
        <taxon>Lachnospiraceae</taxon>
        <taxon>Lachnospiraceae incertae sedis</taxon>
        <taxon>Candidatus Scybalocola (ex Gilroy et al. 2021)</taxon>
    </lineage>
</organism>
<evidence type="ECO:0000259" key="5">
    <source>
        <dbReference type="Pfam" id="PF00849"/>
    </source>
</evidence>
<dbReference type="InterPro" id="IPR020103">
    <property type="entry name" value="PsdUridine_synth_cat_dom_sf"/>
</dbReference>
<evidence type="ECO:0000256" key="3">
    <source>
        <dbReference type="ARBA" id="ARBA00031870"/>
    </source>
</evidence>
<comment type="similarity">
    <text evidence="2">Belongs to the pseudouridine synthase RluA family.</text>
</comment>
<reference evidence="6" key="1">
    <citation type="submission" date="2020-10" db="EMBL/GenBank/DDBJ databases">
        <authorList>
            <person name="Gilroy R."/>
        </authorList>
    </citation>
    <scope>NUCLEOTIDE SEQUENCE</scope>
    <source>
        <strain evidence="6">CHK178-757</strain>
    </source>
</reference>
<dbReference type="GO" id="GO:0009982">
    <property type="term" value="F:pseudouridine synthase activity"/>
    <property type="evidence" value="ECO:0007669"/>
    <property type="project" value="InterPro"/>
</dbReference>
<dbReference type="PANTHER" id="PTHR21600:SF87">
    <property type="entry name" value="RNA PSEUDOURIDYLATE SYNTHASE DOMAIN-CONTAINING PROTEIN 1"/>
    <property type="match status" value="1"/>
</dbReference>
<comment type="caution">
    <text evidence="6">The sequence shown here is derived from an EMBL/GenBank/DDBJ whole genome shotgun (WGS) entry which is preliminary data.</text>
</comment>
<dbReference type="Gene3D" id="3.30.2350.10">
    <property type="entry name" value="Pseudouridine synthase"/>
    <property type="match status" value="1"/>
</dbReference>
<comment type="catalytic activity">
    <reaction evidence="1">
        <text>a uridine in RNA = a pseudouridine in RNA</text>
        <dbReference type="Rhea" id="RHEA:48348"/>
        <dbReference type="Rhea" id="RHEA-COMP:12068"/>
        <dbReference type="Rhea" id="RHEA-COMP:12069"/>
        <dbReference type="ChEBI" id="CHEBI:65314"/>
        <dbReference type="ChEBI" id="CHEBI:65315"/>
    </reaction>
</comment>
<gene>
    <name evidence="6" type="ORF">IAB46_03585</name>
</gene>
<name>A0A9D1F351_9FIRM</name>
<reference evidence="6" key="2">
    <citation type="journal article" date="2021" name="PeerJ">
        <title>Extensive microbial diversity within the chicken gut microbiome revealed by metagenomics and culture.</title>
        <authorList>
            <person name="Gilroy R."/>
            <person name="Ravi A."/>
            <person name="Getino M."/>
            <person name="Pursley I."/>
            <person name="Horton D.L."/>
            <person name="Alikhan N.F."/>
            <person name="Baker D."/>
            <person name="Gharbi K."/>
            <person name="Hall N."/>
            <person name="Watson M."/>
            <person name="Adriaenssens E.M."/>
            <person name="Foster-Nyarko E."/>
            <person name="Jarju S."/>
            <person name="Secka A."/>
            <person name="Antonio M."/>
            <person name="Oren A."/>
            <person name="Chaudhuri R.R."/>
            <person name="La Ragione R."/>
            <person name="Hildebrand F."/>
            <person name="Pallen M.J."/>
        </authorList>
    </citation>
    <scope>NUCLEOTIDE SEQUENCE</scope>
    <source>
        <strain evidence="6">CHK178-757</strain>
    </source>
</reference>